<dbReference type="EMBL" id="CDPU01000043">
    <property type="protein sequence ID" value="CEO54514.1"/>
    <property type="molecule type" value="Genomic_DNA"/>
</dbReference>
<accession>A0A0B7KBP3</accession>
<reference evidence="1" key="1">
    <citation type="submission" date="2015-01" db="EMBL/GenBank/DDBJ databases">
        <authorList>
            <person name="Durling Mikael"/>
        </authorList>
    </citation>
    <scope>NUCLEOTIDE SEQUENCE</scope>
</reference>
<protein>
    <submittedName>
        <fullName evidence="1">Uncharacterized protein</fullName>
    </submittedName>
</protein>
<dbReference type="AlphaFoldDB" id="A0A0B7KBP3"/>
<organism evidence="1">
    <name type="scientific">Bionectria ochroleuca</name>
    <name type="common">Gliocladium roseum</name>
    <dbReference type="NCBI Taxonomy" id="29856"/>
    <lineage>
        <taxon>Eukaryota</taxon>
        <taxon>Fungi</taxon>
        <taxon>Dikarya</taxon>
        <taxon>Ascomycota</taxon>
        <taxon>Pezizomycotina</taxon>
        <taxon>Sordariomycetes</taxon>
        <taxon>Hypocreomycetidae</taxon>
        <taxon>Hypocreales</taxon>
        <taxon>Bionectriaceae</taxon>
        <taxon>Clonostachys</taxon>
    </lineage>
</organism>
<evidence type="ECO:0000313" key="1">
    <source>
        <dbReference type="EMBL" id="CEO54514.1"/>
    </source>
</evidence>
<proteinExistence type="predicted"/>
<name>A0A0B7KBP3_BIOOC</name>
<sequence length="59" mass="6442">MDAMDWALLLPGFPVTGLFISARSKLQVLKLSSDQNISPSAPKCPAVPSFLIVKVIRSW</sequence>
<gene>
    <name evidence="1" type="ORF">BN869_000010572_1</name>
</gene>